<proteinExistence type="predicted"/>
<protein>
    <submittedName>
        <fullName evidence="7">Uncharacterized protein</fullName>
    </submittedName>
</protein>
<dbReference type="Pfam" id="PF14678">
    <property type="entry name" value="FANCI_S4"/>
    <property type="match status" value="1"/>
</dbReference>
<evidence type="ECO:0000259" key="3">
    <source>
        <dbReference type="Pfam" id="PF14677"/>
    </source>
</evidence>
<feature type="non-terminal residue" evidence="7">
    <location>
        <position position="1135"/>
    </location>
</feature>
<dbReference type="EMBL" id="JAVRJZ010000003">
    <property type="protein sequence ID" value="KAK2724679.1"/>
    <property type="molecule type" value="Genomic_DNA"/>
</dbReference>
<feature type="domain" description="FANCI solenoid 4" evidence="4">
    <location>
        <begin position="932"/>
        <end position="1135"/>
    </location>
</feature>
<evidence type="ECO:0000259" key="4">
    <source>
        <dbReference type="Pfam" id="PF14678"/>
    </source>
</evidence>
<dbReference type="AlphaFoldDB" id="A0AA88LFE1"/>
<dbReference type="InterPro" id="IPR029315">
    <property type="entry name" value="FANCI_S2"/>
</dbReference>
<dbReference type="Pfam" id="PF14675">
    <property type="entry name" value="FANCI_S1"/>
    <property type="match status" value="1"/>
</dbReference>
<feature type="non-terminal residue" evidence="7">
    <location>
        <position position="1"/>
    </location>
</feature>
<dbReference type="Pfam" id="PF14679">
    <property type="entry name" value="FANCI_HD1"/>
    <property type="match status" value="1"/>
</dbReference>
<gene>
    <name evidence="7" type="ORF">QYM36_001244</name>
</gene>
<name>A0AA88LFE1_ARTSF</name>
<evidence type="ECO:0000313" key="7">
    <source>
        <dbReference type="EMBL" id="KAK2724679.1"/>
    </source>
</evidence>
<dbReference type="InterPro" id="IPR029313">
    <property type="entry name" value="FANCI_S3"/>
</dbReference>
<evidence type="ECO:0000259" key="1">
    <source>
        <dbReference type="Pfam" id="PF14675"/>
    </source>
</evidence>
<dbReference type="GO" id="GO:0006281">
    <property type="term" value="P:DNA repair"/>
    <property type="evidence" value="ECO:0007669"/>
    <property type="project" value="InterPro"/>
</dbReference>
<dbReference type="Pfam" id="PF14680">
    <property type="entry name" value="FANCI_HD2"/>
    <property type="match status" value="1"/>
</dbReference>
<dbReference type="Pfam" id="PF14677">
    <property type="entry name" value="FANCI_S3"/>
    <property type="match status" value="1"/>
</dbReference>
<dbReference type="GO" id="GO:0070182">
    <property type="term" value="F:DNA polymerase binding"/>
    <property type="evidence" value="ECO:0007669"/>
    <property type="project" value="TreeGrafter"/>
</dbReference>
<comment type="caution">
    <text evidence="7">The sequence shown here is derived from an EMBL/GenBank/DDBJ whole genome shotgun (WGS) entry which is preliminary data.</text>
</comment>
<evidence type="ECO:0000259" key="6">
    <source>
        <dbReference type="Pfam" id="PF14680"/>
    </source>
</evidence>
<dbReference type="InterPro" id="IPR029312">
    <property type="entry name" value="FANCI_HD2"/>
</dbReference>
<dbReference type="InterPro" id="IPR026171">
    <property type="entry name" value="FANCI"/>
</dbReference>
<dbReference type="InterPro" id="IPR029314">
    <property type="entry name" value="FANCI_S4"/>
</dbReference>
<reference evidence="7" key="1">
    <citation type="submission" date="2023-07" db="EMBL/GenBank/DDBJ databases">
        <title>Chromosome-level genome assembly of Artemia franciscana.</title>
        <authorList>
            <person name="Jo E."/>
        </authorList>
    </citation>
    <scope>NUCLEOTIDE SEQUENCE</scope>
    <source>
        <tissue evidence="7">Whole body</tissue>
    </source>
</reference>
<feature type="domain" description="FANCI solenoid 2" evidence="2">
    <location>
        <begin position="272"/>
        <end position="416"/>
    </location>
</feature>
<feature type="domain" description="FANCI helical" evidence="6">
    <location>
        <begin position="434"/>
        <end position="660"/>
    </location>
</feature>
<organism evidence="7 8">
    <name type="scientific">Artemia franciscana</name>
    <name type="common">Brine shrimp</name>
    <name type="synonym">Artemia sanfranciscana</name>
    <dbReference type="NCBI Taxonomy" id="6661"/>
    <lineage>
        <taxon>Eukaryota</taxon>
        <taxon>Metazoa</taxon>
        <taxon>Ecdysozoa</taxon>
        <taxon>Arthropoda</taxon>
        <taxon>Crustacea</taxon>
        <taxon>Branchiopoda</taxon>
        <taxon>Anostraca</taxon>
        <taxon>Artemiidae</taxon>
        <taxon>Artemia</taxon>
    </lineage>
</organism>
<feature type="domain" description="FANCI helical" evidence="5">
    <location>
        <begin position="180"/>
        <end position="259"/>
    </location>
</feature>
<feature type="domain" description="FANCI solenoid 1" evidence="1">
    <location>
        <begin position="61"/>
        <end position="167"/>
    </location>
</feature>
<keyword evidence="8" id="KW-1185">Reference proteome</keyword>
<dbReference type="Pfam" id="PF14676">
    <property type="entry name" value="FANCI_S2"/>
    <property type="match status" value="1"/>
</dbReference>
<dbReference type="InterPro" id="IPR029308">
    <property type="entry name" value="FANCI_S1"/>
</dbReference>
<sequence>GKFKIQILTLTANSEKSSMDDTNIGNFFDLLESGREIPERVKRQFLKLALDPDNGDSLCERLNNVAITSGNCAQLLCMLEELSRPASDLRRILDRIEKLIKHFEPTELPAIANQLMILFSKTEPIKTIETLRDYFRNAQKQIESGNCSDKKKQDIFDSRSTIIYHFNKIFHRDSSHLAVRNFLDHLKGNVNIPSQVLDLFILEVSLALSANSLWRDQLIDTLKLLIVRQVYNEQLKQKSAWLSAILPETVDIKSLLSKLTDECFQEKDALLVGMEALGFALLDYQQPKGQKFLTETKVHTLGARLLAKTARKTPEILTSIFSTLANLLVQRTDSDQYVDALAQICLHTEMYISRVHLEEILQVTVRLPVEKGCTIMSSLFPVMRINKDIRDMVLMTMRKYLASRSVIHCQIAVSGLMQMLKFAKDVRTLSTQASLFSQSQSLSSTFIGRHSRCETQSEARAAVFAELFLLFKQCLDAAVYPVKIALYQGFSDISVRNQNLVLGILEILSDHLAKYTRQIGDHLGIRLDDCFDKSGTETVITEPLCYLLQVCAYLAAKPQTSQTISEDIDHLRDNLSKNLDAICNYLADWDLGDWDLTESTNLDASTPLGRSNILKVKFIATLYIPMMEMCILKGALRIRMKAELLLTLYRKYKQLIDFLKEGQEKLKRKDKGKKNKDKSVTPQDDVKTAIEEYEGCHMAVGSLAVILQGIFGKAADSHPAAVDLLRGSESSDFQEYILSIALSLSQYLQKNHRAMKGEQSHGDNLTKAVFTISRSLYLLILRRSVFSDQDLTQRFIAVQSLEAFMLFIKEDRSTKLLDFFLALEGAEEVEDDIEMNEQIHCTIQRLQKFAERLAMSDEDGKGILIKVLIALANLLYIMHDFLPPNSKEVKEIYEWYEKLCKDWEVTDGTAVKCVLHGLIRSQLRSQAHVVVLLTLNKQLHAFFGDTTEEESVTSTGIWGVIKEGAPNVVLCTSVEEIEFILENVNFAIGLLSTAQDDYAESIDKGICARLFFCQSVLQELVQSKIPKGPPTDAVIRGLKKFFISMTSYAKRHKGGISDKLERLVKAVGQKLAPAIYELHIYLDERDKVTSAKRKTASESLAQKGRMMRDVRTMSDLSASMEEAFKEIFKLGKRFK</sequence>
<dbReference type="PANTHER" id="PTHR21818">
    <property type="entry name" value="BC025462 PROTEIN"/>
    <property type="match status" value="1"/>
</dbReference>
<evidence type="ECO:0000259" key="5">
    <source>
        <dbReference type="Pfam" id="PF14679"/>
    </source>
</evidence>
<dbReference type="Proteomes" id="UP001187531">
    <property type="component" value="Unassembled WGS sequence"/>
</dbReference>
<evidence type="ECO:0000259" key="2">
    <source>
        <dbReference type="Pfam" id="PF14676"/>
    </source>
</evidence>
<feature type="domain" description="FANCI solenoid 3" evidence="3">
    <location>
        <begin position="703"/>
        <end position="914"/>
    </location>
</feature>
<dbReference type="InterPro" id="IPR029310">
    <property type="entry name" value="FANCI_HD1"/>
</dbReference>
<evidence type="ECO:0000313" key="8">
    <source>
        <dbReference type="Proteomes" id="UP001187531"/>
    </source>
</evidence>
<accession>A0AA88LFE1</accession>
<dbReference type="PANTHER" id="PTHR21818:SF0">
    <property type="entry name" value="FANCONI ANEMIA GROUP I PROTEIN"/>
    <property type="match status" value="1"/>
</dbReference>